<evidence type="ECO:0000313" key="3">
    <source>
        <dbReference type="Proteomes" id="UP000504913"/>
    </source>
</evidence>
<dbReference type="EMBL" id="AP013546">
    <property type="protein sequence ID" value="BAQ94342.1"/>
    <property type="molecule type" value="Genomic_DNA"/>
</dbReference>
<keyword evidence="1" id="KW-0175">Coiled coil</keyword>
<dbReference type="GeneID" id="55412244"/>
<dbReference type="RefSeq" id="YP_009777598.1">
    <property type="nucleotide sequence ID" value="NC_047700.1"/>
</dbReference>
<organism evidence="2 3">
    <name type="scientific">uncultured phage_MedDCM-OCT-S37-C6</name>
    <dbReference type="NCBI Taxonomy" id="2740804"/>
    <lineage>
        <taxon>Viruses</taxon>
        <taxon>Duplodnaviria</taxon>
        <taxon>Heunggongvirae</taxon>
        <taxon>Uroviricota</taxon>
        <taxon>Caudoviricetes</taxon>
        <taxon>Autographivirales</taxon>
        <taxon>Oinezvirus</taxon>
        <taxon>Oinezvirus S37C6</taxon>
    </lineage>
</organism>
<name>A0A6S4PA27_9CAUD</name>
<protein>
    <submittedName>
        <fullName evidence="2">Uncharacterized protein</fullName>
    </submittedName>
</protein>
<dbReference type="Proteomes" id="UP000504913">
    <property type="component" value="Segment"/>
</dbReference>
<dbReference type="KEGG" id="vg:55412244"/>
<keyword evidence="3" id="KW-1185">Reference proteome</keyword>
<reference evidence="2 3" key="1">
    <citation type="journal article" date="2013" name="PLoS Genet.">
        <title>Expanding the Marine Virosphere Using Metagenomics.</title>
        <authorList>
            <person name="Mizuno C.M."/>
            <person name="Rodriguez-Valera F."/>
            <person name="Kimes N.E."/>
            <person name="Ghai R."/>
        </authorList>
    </citation>
    <scope>NUCLEOTIDE SEQUENCE [LARGE SCALE GENOMIC DNA]</scope>
    <source>
        <strain evidence="2">UvMED-CGR-C79-MedDCM-OCT-S37-C6</strain>
    </source>
</reference>
<evidence type="ECO:0000313" key="2">
    <source>
        <dbReference type="EMBL" id="BAQ94342.1"/>
    </source>
</evidence>
<sequence length="1115" mass="123361">MADCTDLNKRLAELNQQLKDIDELEARLKAAGDLTKAVPGTKATKHKTYKGDDVTINEDEWIARGELDAIEMGDPVIERLVDHGLATGRKTAGRSGQSINFSAMKAEEEDFLKLLAVMGRTRANTPAGMKLKRVFSQSAAMKAVMKMATENNADPKQLAATLSGKFKNIDTLPENAYAVAKARWESTTHFADKLEQIADAIDQGTLDDGLRIELGNATKWAHFYEQLDSEVFHKLGQALQSRQKPVDSDAFDIFEYAEKIPELTFDDVKGDSLLKQVIEHVDNGDAMKLRRLAKAKRVVEITRGNIADSAYHTEFEILNTYRKAGLFSSASSWGVRNMSSGFVAAHLTLEDVVGGTLRVGTGNPVASAFGKSADALGEWHAATYAGSKLAQGFGMAWSNAWDSLTTGNSRMAVNALRDIDPQKLAEGKKFVETTLTTSLQRLLDPTPDKLLKDKRARALAFFNVLNGAVHNLIGKTVEYTTGSDAGYLASFRLLNAGDEFIRTMSWTWSTEHEQYLRAIEEFRGQIDEATGKPYTIAKVEEIVEQRMEKAMFSGIMTDDDLAKFRKERNATMGIPVGDEVDNDELRLQIFNNLNGVPNTADDIAAFGVKRMEDVTFTGKIPEKLRGLQMLRNDNPLVAFVLPVFRSTVHGLGYMYNRNFIKAALLDMPATWVSKTATKAEKIDATSRGVVSVMLMAAFHNLWQRGIFTDGGPSVMDRNARADWERRNTMYSIDYGLGVVNIGRGSMKSIDFFDLMGMQMDFFRAIEEGKVSPNKAEAIGKGLITLSANVLKSKSGLKQMADVMNAVFSPDRYDRLNLLQRNMGTVMPLTGIAGNFERMNVAPNVRPDKRKLVPPQDAAAIGETSMGIMAKNMGFLVSDTFLGNYPGYNEATARPYKTDWLGGGIDKPAGMMIDATIPFTPLMMSQNPALRHLEEHGLGAKPRPFGKISGGKLDEVLFGGARAAEAGEEDFVMTNDEEQIYRTAYYTNVGGNVSPEAFGLDPNIAKYVNGKTAKEAILALRDDEVLQELLNNPEASPSRKFNPTKALTNRVNQGRIERAIYQPYRDVLKYYDQIALLTMFQKSDTFERRYTARLDKRAADFARKAESVTNLGVSRQ</sequence>
<proteinExistence type="predicted"/>
<evidence type="ECO:0000256" key="1">
    <source>
        <dbReference type="SAM" id="Coils"/>
    </source>
</evidence>
<feature type="coiled-coil region" evidence="1">
    <location>
        <begin position="4"/>
        <end position="34"/>
    </location>
</feature>
<accession>A0A6S4PA27</accession>